<evidence type="ECO:0000313" key="2">
    <source>
        <dbReference type="EMBL" id="GGA94126.1"/>
    </source>
</evidence>
<dbReference type="RefSeq" id="WP_055731385.1">
    <property type="nucleotide sequence ID" value="NZ_BMDY01000002.1"/>
</dbReference>
<evidence type="ECO:0000313" key="3">
    <source>
        <dbReference type="Proteomes" id="UP000651977"/>
    </source>
</evidence>
<feature type="region of interest" description="Disordered" evidence="1">
    <location>
        <begin position="34"/>
        <end position="67"/>
    </location>
</feature>
<reference evidence="3" key="1">
    <citation type="journal article" date="2019" name="Int. J. Syst. Evol. Microbiol.">
        <title>The Global Catalogue of Microorganisms (GCM) 10K type strain sequencing project: providing services to taxonomists for standard genome sequencing and annotation.</title>
        <authorList>
            <consortium name="The Broad Institute Genomics Platform"/>
            <consortium name="The Broad Institute Genome Sequencing Center for Infectious Disease"/>
            <person name="Wu L."/>
            <person name="Ma J."/>
        </authorList>
    </citation>
    <scope>NUCLEOTIDE SEQUENCE [LARGE SCALE GENOMIC DNA]</scope>
    <source>
        <strain evidence="3">CGMCC 1.10131</strain>
    </source>
</reference>
<protein>
    <submittedName>
        <fullName evidence="2">Uncharacterized protein</fullName>
    </submittedName>
</protein>
<dbReference type="Proteomes" id="UP000651977">
    <property type="component" value="Unassembled WGS sequence"/>
</dbReference>
<feature type="compositionally biased region" description="Basic and acidic residues" evidence="1">
    <location>
        <begin position="52"/>
        <end position="64"/>
    </location>
</feature>
<organism evidence="2 3">
    <name type="scientific">Agarivorans gilvus</name>
    <dbReference type="NCBI Taxonomy" id="680279"/>
    <lineage>
        <taxon>Bacteria</taxon>
        <taxon>Pseudomonadati</taxon>
        <taxon>Pseudomonadota</taxon>
        <taxon>Gammaproteobacteria</taxon>
        <taxon>Alteromonadales</taxon>
        <taxon>Alteromonadaceae</taxon>
        <taxon>Agarivorans</taxon>
    </lineage>
</organism>
<keyword evidence="3" id="KW-1185">Reference proteome</keyword>
<proteinExistence type="predicted"/>
<evidence type="ECO:0000256" key="1">
    <source>
        <dbReference type="SAM" id="MobiDB-lite"/>
    </source>
</evidence>
<name>A0ABQ1HY55_9ALTE</name>
<gene>
    <name evidence="2" type="ORF">GCM10007414_03500</name>
</gene>
<dbReference type="EMBL" id="BMDY01000002">
    <property type="protein sequence ID" value="GGA94126.1"/>
    <property type="molecule type" value="Genomic_DNA"/>
</dbReference>
<comment type="caution">
    <text evidence="2">The sequence shown here is derived from an EMBL/GenBank/DDBJ whole genome shotgun (WGS) entry which is preliminary data.</text>
</comment>
<accession>A0ABQ1HY55</accession>
<sequence>MSSNQICPSCGGHKPALMACRDCGFTYSVTSRPAVEPKPEAMAKPSKPKTIPRSEYRAVREEAGNNKPQVIIKTKKRRTYTIPSEE</sequence>